<sequence>MIRSTSRAFRAAPAFSCFGRSAKPSNTSYFTAGASSTFGTLPSSLPVYAAPSTLSTLSPPLSSARTLSTMTCRGAFSFTLCWIDDDTI</sequence>
<name>F4P3Y3_BATDJ</name>
<dbReference type="InParanoid" id="F4P3Y3"/>
<organism evidence="1 2">
    <name type="scientific">Batrachochytrium dendrobatidis (strain JAM81 / FGSC 10211)</name>
    <name type="common">Frog chytrid fungus</name>
    <dbReference type="NCBI Taxonomy" id="684364"/>
    <lineage>
        <taxon>Eukaryota</taxon>
        <taxon>Fungi</taxon>
        <taxon>Fungi incertae sedis</taxon>
        <taxon>Chytridiomycota</taxon>
        <taxon>Chytridiomycota incertae sedis</taxon>
        <taxon>Chytridiomycetes</taxon>
        <taxon>Rhizophydiales</taxon>
        <taxon>Rhizophydiales incertae sedis</taxon>
        <taxon>Batrachochytrium</taxon>
    </lineage>
</organism>
<evidence type="ECO:0000313" key="1">
    <source>
        <dbReference type="EMBL" id="EGF80554.1"/>
    </source>
</evidence>
<reference evidence="1 2" key="1">
    <citation type="submission" date="2009-12" db="EMBL/GenBank/DDBJ databases">
        <title>The draft genome of Batrachochytrium dendrobatidis.</title>
        <authorList>
            <consortium name="US DOE Joint Genome Institute (JGI-PGF)"/>
            <person name="Kuo A."/>
            <person name="Salamov A."/>
            <person name="Schmutz J."/>
            <person name="Lucas S."/>
            <person name="Pitluck S."/>
            <person name="Rosenblum E."/>
            <person name="Stajich J."/>
            <person name="Eisen M."/>
            <person name="Grigoriev I.V."/>
        </authorList>
    </citation>
    <scope>NUCLEOTIDE SEQUENCE [LARGE SCALE GENOMIC DNA]</scope>
    <source>
        <strain evidence="2">JAM81 / FGSC 10211</strain>
    </source>
</reference>
<dbReference type="AlphaFoldDB" id="F4P3Y3"/>
<evidence type="ECO:0000313" key="2">
    <source>
        <dbReference type="Proteomes" id="UP000007241"/>
    </source>
</evidence>
<dbReference type="GeneID" id="18243239"/>
<dbReference type="RefSeq" id="XP_006679322.1">
    <property type="nucleotide sequence ID" value="XM_006679259.1"/>
</dbReference>
<dbReference type="EMBL" id="GL882884">
    <property type="protein sequence ID" value="EGF80554.1"/>
    <property type="molecule type" value="Genomic_DNA"/>
</dbReference>
<keyword evidence="2" id="KW-1185">Reference proteome</keyword>
<accession>F4P3Y3</accession>
<proteinExistence type="predicted"/>
<dbReference type="Proteomes" id="UP000007241">
    <property type="component" value="Unassembled WGS sequence"/>
</dbReference>
<protein>
    <submittedName>
        <fullName evidence="1">Uncharacterized protein</fullName>
    </submittedName>
</protein>
<gene>
    <name evidence="1" type="ORF">BATDEDRAFT_88698</name>
</gene>
<dbReference type="HOGENOM" id="CLU_2468683_0_0_1"/>